<dbReference type="PANTHER" id="PTHR34606">
    <property type="entry name" value="BON DOMAIN-CONTAINING PROTEIN"/>
    <property type="match status" value="1"/>
</dbReference>
<dbReference type="Proteomes" id="UP000256845">
    <property type="component" value="Unassembled WGS sequence"/>
</dbReference>
<feature type="domain" description="BON" evidence="1">
    <location>
        <begin position="133"/>
        <end position="201"/>
    </location>
</feature>
<reference evidence="2 3" key="1">
    <citation type="submission" date="2018-07" db="EMBL/GenBank/DDBJ databases">
        <title>Genomic Encyclopedia of Type Strains, Phase III (KMG-III): the genomes of soil and plant-associated and newly described type strains.</title>
        <authorList>
            <person name="Whitman W."/>
        </authorList>
    </citation>
    <scope>NUCLEOTIDE SEQUENCE [LARGE SCALE GENOMIC DNA]</scope>
    <source>
        <strain evidence="2 3">CECT 8488</strain>
    </source>
</reference>
<keyword evidence="3" id="KW-1185">Reference proteome</keyword>
<dbReference type="PROSITE" id="PS50914">
    <property type="entry name" value="BON"/>
    <property type="match status" value="2"/>
</dbReference>
<proteinExistence type="predicted"/>
<sequence>MRTRFFFPVSYLISLAALLPLLLFVSGCTPIGAAIGAGATAGSIAMEERSFSDSISDREIAVRINKRYVDNSTSLFANVNVDVVEGRVLLTGAVADQNMRIDAARLAWQEDGVSIVINEIQVTPDGDIFHAGRDAIVKTKLVAAITLDRYVQAVNYEIAVTNGTVYLFGIAQNRAEVDRVIAHARTLAYVRRIIDHMQMVDAPERLTRLAEQEKANNAAQ</sequence>
<evidence type="ECO:0000259" key="1">
    <source>
        <dbReference type="PROSITE" id="PS50914"/>
    </source>
</evidence>
<evidence type="ECO:0000313" key="2">
    <source>
        <dbReference type="EMBL" id="RED51436.1"/>
    </source>
</evidence>
<organism evidence="2 3">
    <name type="scientific">Aestuariispira insulae</name>
    <dbReference type="NCBI Taxonomy" id="1461337"/>
    <lineage>
        <taxon>Bacteria</taxon>
        <taxon>Pseudomonadati</taxon>
        <taxon>Pseudomonadota</taxon>
        <taxon>Alphaproteobacteria</taxon>
        <taxon>Rhodospirillales</taxon>
        <taxon>Kiloniellaceae</taxon>
        <taxon>Aestuariispira</taxon>
    </lineage>
</organism>
<feature type="domain" description="BON" evidence="1">
    <location>
        <begin position="56"/>
        <end position="124"/>
    </location>
</feature>
<gene>
    <name evidence="2" type="ORF">DFP90_103237</name>
</gene>
<dbReference type="PANTHER" id="PTHR34606:SF15">
    <property type="entry name" value="BON DOMAIN-CONTAINING PROTEIN"/>
    <property type="match status" value="1"/>
</dbReference>
<dbReference type="RefSeq" id="WP_115936326.1">
    <property type="nucleotide sequence ID" value="NZ_QRDW01000003.1"/>
</dbReference>
<evidence type="ECO:0000313" key="3">
    <source>
        <dbReference type="Proteomes" id="UP000256845"/>
    </source>
</evidence>
<name>A0A3D9HRC3_9PROT</name>
<accession>A0A3D9HRC3</accession>
<dbReference type="Pfam" id="PF04972">
    <property type="entry name" value="BON"/>
    <property type="match status" value="2"/>
</dbReference>
<dbReference type="EMBL" id="QRDW01000003">
    <property type="protein sequence ID" value="RED51436.1"/>
    <property type="molecule type" value="Genomic_DNA"/>
</dbReference>
<dbReference type="PROSITE" id="PS51257">
    <property type="entry name" value="PROKAR_LIPOPROTEIN"/>
    <property type="match status" value="1"/>
</dbReference>
<dbReference type="InterPro" id="IPR007055">
    <property type="entry name" value="BON_dom"/>
</dbReference>
<protein>
    <submittedName>
        <fullName evidence="2">Osmotically-inducible protein OsmY</fullName>
    </submittedName>
</protein>
<dbReference type="InterPro" id="IPR051686">
    <property type="entry name" value="Lipoprotein_DolP"/>
</dbReference>
<comment type="caution">
    <text evidence="2">The sequence shown here is derived from an EMBL/GenBank/DDBJ whole genome shotgun (WGS) entry which is preliminary data.</text>
</comment>
<dbReference type="OrthoDB" id="8479706at2"/>
<dbReference type="AlphaFoldDB" id="A0A3D9HRC3"/>
<dbReference type="Gene3D" id="3.30.1340.30">
    <property type="match status" value="1"/>
</dbReference>